<proteinExistence type="predicted"/>
<evidence type="ECO:0000313" key="2">
    <source>
        <dbReference type="EMBL" id="KAJ8660716.1"/>
    </source>
</evidence>
<keyword evidence="3" id="KW-1185">Reference proteome</keyword>
<dbReference type="InterPro" id="IPR052895">
    <property type="entry name" value="HetReg/Transcr_Mod"/>
</dbReference>
<reference evidence="2 3" key="1">
    <citation type="submission" date="2023-03" db="EMBL/GenBank/DDBJ databases">
        <title>Genome sequence of Lichtheimia ornata CBS 291.66.</title>
        <authorList>
            <person name="Mohabir J.T."/>
            <person name="Shea T.P."/>
            <person name="Kurbessoian T."/>
            <person name="Berby B."/>
            <person name="Fontaine J."/>
            <person name="Livny J."/>
            <person name="Gnirke A."/>
            <person name="Stajich J.E."/>
            <person name="Cuomo C.A."/>
        </authorList>
    </citation>
    <scope>NUCLEOTIDE SEQUENCE [LARGE SCALE GENOMIC DNA]</scope>
    <source>
        <strain evidence="2">CBS 291.66</strain>
    </source>
</reference>
<protein>
    <recommendedName>
        <fullName evidence="1">Heterokaryon incompatibility domain-containing protein</fullName>
    </recommendedName>
</protein>
<organism evidence="2 3">
    <name type="scientific">Lichtheimia ornata</name>
    <dbReference type="NCBI Taxonomy" id="688661"/>
    <lineage>
        <taxon>Eukaryota</taxon>
        <taxon>Fungi</taxon>
        <taxon>Fungi incertae sedis</taxon>
        <taxon>Mucoromycota</taxon>
        <taxon>Mucoromycotina</taxon>
        <taxon>Mucoromycetes</taxon>
        <taxon>Mucorales</taxon>
        <taxon>Lichtheimiaceae</taxon>
        <taxon>Lichtheimia</taxon>
    </lineage>
</organism>
<evidence type="ECO:0000313" key="3">
    <source>
        <dbReference type="Proteomes" id="UP001234581"/>
    </source>
</evidence>
<dbReference type="EMBL" id="JARTCD010000011">
    <property type="protein sequence ID" value="KAJ8660716.1"/>
    <property type="molecule type" value="Genomic_DNA"/>
</dbReference>
<accession>A0AAD7VAT0</accession>
<evidence type="ECO:0000259" key="1">
    <source>
        <dbReference type="Pfam" id="PF06985"/>
    </source>
</evidence>
<feature type="domain" description="Heterokaryon incompatibility" evidence="1">
    <location>
        <begin position="86"/>
        <end position="239"/>
    </location>
</feature>
<dbReference type="AlphaFoldDB" id="A0AAD7VAT0"/>
<dbReference type="Pfam" id="PF06985">
    <property type="entry name" value="HET"/>
    <property type="match status" value="1"/>
</dbReference>
<dbReference type="PANTHER" id="PTHR24148:SF64">
    <property type="entry name" value="HETEROKARYON INCOMPATIBILITY DOMAIN-CONTAINING PROTEIN"/>
    <property type="match status" value="1"/>
</dbReference>
<name>A0AAD7VAT0_9FUNG</name>
<dbReference type="RefSeq" id="XP_058345629.1">
    <property type="nucleotide sequence ID" value="XM_058483430.1"/>
</dbReference>
<sequence length="415" mass="48591">MTYDTDEYTNPYKINIQLEEEEDDSNRKEVFEKGLDALLDDEHFLLLYVPKEEGVKMQIIRPATNLFHRKCMVKRINEAKHIPSFYYALSHLWGLSEDNRYHWNDIKEYVDDEDGQPVKPVSMRPEKRDTLLRLLRDHPDSYWWIDVLCARTDTPLDIMGDIYACCLECIAMIDCEPTLIPQLRVLRSVTKKVEELYRTAGGNPVTRKQIYETKGPQLLDLLDTFFQRRWWQRVWTWQEMALPMGDVRFMAEADTHHQPQTNSTITLNELLGFSTMVCLMRSHVVHGDVSAMKSVARTVDSSLYEISHARSSNLLRISGSKDRFDSLIFSLMSSSRRCYDPADYVYGVLGMMQIKIPRKTDANEVWMHLLHELGNHGELYMLGFRCIGREHEIDLRKAKTIGEVYSKLFQVYHAF</sequence>
<dbReference type="PANTHER" id="PTHR24148">
    <property type="entry name" value="ANKYRIN REPEAT DOMAIN-CONTAINING PROTEIN 39 HOMOLOG-RELATED"/>
    <property type="match status" value="1"/>
</dbReference>
<dbReference type="Proteomes" id="UP001234581">
    <property type="component" value="Unassembled WGS sequence"/>
</dbReference>
<dbReference type="InterPro" id="IPR010730">
    <property type="entry name" value="HET"/>
</dbReference>
<dbReference type="GeneID" id="83210772"/>
<gene>
    <name evidence="2" type="ORF">O0I10_003359</name>
</gene>
<comment type="caution">
    <text evidence="2">The sequence shown here is derived from an EMBL/GenBank/DDBJ whole genome shotgun (WGS) entry which is preliminary data.</text>
</comment>